<protein>
    <recommendedName>
        <fullName evidence="4">C2H2-type domain-containing protein</fullName>
    </recommendedName>
</protein>
<comment type="caution">
    <text evidence="2">The sequence shown here is derived from an EMBL/GenBank/DDBJ whole genome shotgun (WGS) entry which is preliminary data.</text>
</comment>
<evidence type="ECO:0000313" key="2">
    <source>
        <dbReference type="EMBL" id="OQE31404.1"/>
    </source>
</evidence>
<feature type="compositionally biased region" description="Polar residues" evidence="1">
    <location>
        <begin position="380"/>
        <end position="394"/>
    </location>
</feature>
<sequence length="593" mass="66231">MALKGEKMTGHTSGSLAVVGKGINSLFTDLETLDTPSDAFRQLMINEQQRFQLWARNLGLYHYGDSSLEYRLRDSRLFEYTIELLNDLQKLLVEFTSTLEKGHRDFEEPEQASSFPHSASESDSEEDLSSYQDASLPQVLLEAIGSIIDRLYRLAFKIRNPALRIGLQRCLNDRQAVPESEHLLIESFKQTDVARITDILLSHRSNRSIYKDSFLVSRLANANTNRRRQFAYWKYRKARADAQSNLGLTGTRPTVSQPSTASSLNTDDFDYDTKSQSQGLHPFKLGLKSLNALIVIPSFLQNYTKESNGSKWSWLFKLEPRLKPLRSHVYHDLRPYVCTFKDCQDPDQQYDNFHDWTRHENSRHISNADDHDYSSHDRGPSTSAGKKPMTNSARQCPICEKEDASAVHIAAHLRRIASFALPYPRDPHSTDKEAKDIHTELVTGTQDREEKNTNAIDKLKDFAQLEISPKKDLESPGRDKEKHDAKVQETKQDSKGKEAFDPKSPQVPSQSHDVTAISSRNLAQLSETLDAQAPQTELNTQNEPVRADALLGTGPAGTGPAGTGPAGAGTSGTGNSGAGFVSGNIHSFSIVSL</sequence>
<feature type="compositionally biased region" description="Basic and acidic residues" evidence="1">
    <location>
        <begin position="446"/>
        <end position="501"/>
    </location>
</feature>
<evidence type="ECO:0008006" key="4">
    <source>
        <dbReference type="Google" id="ProtNLM"/>
    </source>
</evidence>
<proteinExistence type="predicted"/>
<feature type="region of interest" description="Disordered" evidence="1">
    <location>
        <begin position="246"/>
        <end position="268"/>
    </location>
</feature>
<dbReference type="STRING" id="303698.A0A1V6TZC7"/>
<feature type="region of interest" description="Disordered" evidence="1">
    <location>
        <begin position="535"/>
        <end position="581"/>
    </location>
</feature>
<feature type="compositionally biased region" description="Basic and acidic residues" evidence="1">
    <location>
        <begin position="425"/>
        <end position="439"/>
    </location>
</feature>
<feature type="compositionally biased region" description="Basic and acidic residues" evidence="1">
    <location>
        <begin position="365"/>
        <end position="379"/>
    </location>
</feature>
<feature type="compositionally biased region" description="Polar residues" evidence="1">
    <location>
        <begin position="246"/>
        <end position="266"/>
    </location>
</feature>
<feature type="compositionally biased region" description="Gly residues" evidence="1">
    <location>
        <begin position="554"/>
        <end position="577"/>
    </location>
</feature>
<evidence type="ECO:0000256" key="1">
    <source>
        <dbReference type="SAM" id="MobiDB-lite"/>
    </source>
</evidence>
<dbReference type="PANTHER" id="PTHR35391:SF5">
    <property type="entry name" value="DUF6590 DOMAIN-CONTAINING PROTEIN"/>
    <property type="match status" value="1"/>
</dbReference>
<name>A0A1V6TZC7_9EURO</name>
<dbReference type="AlphaFoldDB" id="A0A1V6TZC7"/>
<gene>
    <name evidence="2" type="ORF">PENSTE_c001G01854</name>
</gene>
<reference evidence="3" key="1">
    <citation type="journal article" date="2017" name="Nat. Microbiol.">
        <title>Global analysis of biosynthetic gene clusters reveals vast potential of secondary metabolite production in Penicillium species.</title>
        <authorList>
            <person name="Nielsen J.C."/>
            <person name="Grijseels S."/>
            <person name="Prigent S."/>
            <person name="Ji B."/>
            <person name="Dainat J."/>
            <person name="Nielsen K.F."/>
            <person name="Frisvad J.C."/>
            <person name="Workman M."/>
            <person name="Nielsen J."/>
        </authorList>
    </citation>
    <scope>NUCLEOTIDE SEQUENCE [LARGE SCALE GENOMIC DNA]</scope>
    <source>
        <strain evidence="3">IBT 24891</strain>
    </source>
</reference>
<dbReference type="PANTHER" id="PTHR35391">
    <property type="entry name" value="C2H2-TYPE DOMAIN-CONTAINING PROTEIN-RELATED"/>
    <property type="match status" value="1"/>
</dbReference>
<feature type="region of interest" description="Disordered" evidence="1">
    <location>
        <begin position="103"/>
        <end position="128"/>
    </location>
</feature>
<dbReference type="EMBL" id="MLKD01000001">
    <property type="protein sequence ID" value="OQE31404.1"/>
    <property type="molecule type" value="Genomic_DNA"/>
</dbReference>
<keyword evidence="3" id="KW-1185">Reference proteome</keyword>
<dbReference type="Proteomes" id="UP000191285">
    <property type="component" value="Unassembled WGS sequence"/>
</dbReference>
<organism evidence="2 3">
    <name type="scientific">Penicillium steckii</name>
    <dbReference type="NCBI Taxonomy" id="303698"/>
    <lineage>
        <taxon>Eukaryota</taxon>
        <taxon>Fungi</taxon>
        <taxon>Dikarya</taxon>
        <taxon>Ascomycota</taxon>
        <taxon>Pezizomycotina</taxon>
        <taxon>Eurotiomycetes</taxon>
        <taxon>Eurotiomycetidae</taxon>
        <taxon>Eurotiales</taxon>
        <taxon>Aspergillaceae</taxon>
        <taxon>Penicillium</taxon>
    </lineage>
</organism>
<feature type="region of interest" description="Disordered" evidence="1">
    <location>
        <begin position="365"/>
        <end position="394"/>
    </location>
</feature>
<feature type="region of interest" description="Disordered" evidence="1">
    <location>
        <begin position="422"/>
        <end position="514"/>
    </location>
</feature>
<accession>A0A1V6TZC7</accession>
<evidence type="ECO:0000313" key="3">
    <source>
        <dbReference type="Proteomes" id="UP000191285"/>
    </source>
</evidence>
<dbReference type="OrthoDB" id="6133115at2759"/>